<feature type="compositionally biased region" description="Pro residues" evidence="1">
    <location>
        <begin position="1"/>
        <end position="11"/>
    </location>
</feature>
<dbReference type="Proteomes" id="UP000245768">
    <property type="component" value="Unassembled WGS sequence"/>
</dbReference>
<sequence length="562" mass="56554">MVGPAPTPAPDLVPRQGIGSGLSSIIDSIGSGLGLGGGNSESSSNGNGSSGGGSSGSGNGSGSNQSSPDSSQSPSSSSQRNDPNSSSDQQGNNSQTSSQGTFSSSNNPSQTSYTTEQQPSQTTTQSVSSTDNGTNNSASTGNSFSSSSTPTSQSQESTSSSRSRSRSRESTESTPTTIAPSTYTSQYTSDGNVVQVTSTISGTTSVVVVTQNPNDGTVQSERNNSSHSGSNGGLIGGVVGGVIGGLALLTLLAFVAILWRRRKARTGHGWFLCFGVPPSRSLDGDDGWPTFDPANSSSPFGPSSMAAVGAAGAGAAAGAGSKRKKGSQPQATLPEGFEADPEAGVDEVSSGDHEMREHASPHASGAYAISGGYGSHPGSYGAPGSQDALSNGAPGSYGAPSEEGHFARNSQPWGLSPFVAAPGSPPPAAAQHAGEDAPDYGHLDPPEVREARAREQAEAAAAYRPQSPGSPGMHPAMLAGGMHSPTSGYSHQRLPSNAGSIGGSRRPSQGTLAGLQQSQHPSHTEAYVDAIDDVNDEPRNVQNVDIVGDVTGRMLHLSNPDN</sequence>
<keyword evidence="2" id="KW-0472">Membrane</keyword>
<evidence type="ECO:0008006" key="5">
    <source>
        <dbReference type="Google" id="ProtNLM"/>
    </source>
</evidence>
<evidence type="ECO:0000313" key="3">
    <source>
        <dbReference type="EMBL" id="PWN92935.1"/>
    </source>
</evidence>
<reference evidence="3 4" key="1">
    <citation type="journal article" date="2018" name="Mol. Biol. Evol.">
        <title>Broad Genomic Sampling Reveals a Smut Pathogenic Ancestry of the Fungal Clade Ustilaginomycotina.</title>
        <authorList>
            <person name="Kijpornyongpan T."/>
            <person name="Mondo S.J."/>
            <person name="Barry K."/>
            <person name="Sandor L."/>
            <person name="Lee J."/>
            <person name="Lipzen A."/>
            <person name="Pangilinan J."/>
            <person name="LaButti K."/>
            <person name="Hainaut M."/>
            <person name="Henrissat B."/>
            <person name="Grigoriev I.V."/>
            <person name="Spatafora J.W."/>
            <person name="Aime M.C."/>
        </authorList>
    </citation>
    <scope>NUCLEOTIDE SEQUENCE [LARGE SCALE GENOMIC DNA]</scope>
    <source>
        <strain evidence="3 4">MCA 4198</strain>
    </source>
</reference>
<feature type="compositionally biased region" description="Low complexity" evidence="1">
    <location>
        <begin position="62"/>
        <end position="162"/>
    </location>
</feature>
<feature type="compositionally biased region" description="Low complexity" evidence="1">
    <location>
        <begin position="21"/>
        <end position="30"/>
    </location>
</feature>
<name>A0A316YYL7_9BASI</name>
<feature type="compositionally biased region" description="Low complexity" evidence="1">
    <location>
        <begin position="363"/>
        <end position="385"/>
    </location>
</feature>
<accession>A0A316YYL7</accession>
<feature type="compositionally biased region" description="Basic and acidic residues" evidence="1">
    <location>
        <begin position="433"/>
        <end position="457"/>
    </location>
</feature>
<protein>
    <recommendedName>
        <fullName evidence="5">REJ domain-containing protein</fullName>
    </recommendedName>
</protein>
<gene>
    <name evidence="3" type="ORF">FA10DRAFT_298386</name>
</gene>
<feature type="compositionally biased region" description="Gly residues" evidence="1">
    <location>
        <begin position="48"/>
        <end position="61"/>
    </location>
</feature>
<feature type="compositionally biased region" description="Polar residues" evidence="1">
    <location>
        <begin position="506"/>
        <end position="521"/>
    </location>
</feature>
<feature type="transmembrane region" description="Helical" evidence="2">
    <location>
        <begin position="234"/>
        <end position="259"/>
    </location>
</feature>
<evidence type="ECO:0000256" key="1">
    <source>
        <dbReference type="SAM" id="MobiDB-lite"/>
    </source>
</evidence>
<evidence type="ECO:0000313" key="4">
    <source>
        <dbReference type="Proteomes" id="UP000245768"/>
    </source>
</evidence>
<dbReference type="STRING" id="215250.A0A316YYL7"/>
<dbReference type="EMBL" id="KZ819634">
    <property type="protein sequence ID" value="PWN92935.1"/>
    <property type="molecule type" value="Genomic_DNA"/>
</dbReference>
<dbReference type="AlphaFoldDB" id="A0A316YYL7"/>
<proteinExistence type="predicted"/>
<keyword evidence="2" id="KW-0812">Transmembrane</keyword>
<feature type="compositionally biased region" description="Polar residues" evidence="1">
    <location>
        <begin position="484"/>
        <end position="499"/>
    </location>
</feature>
<evidence type="ECO:0000256" key="2">
    <source>
        <dbReference type="SAM" id="Phobius"/>
    </source>
</evidence>
<feature type="compositionally biased region" description="Basic and acidic residues" evidence="1">
    <location>
        <begin position="350"/>
        <end position="360"/>
    </location>
</feature>
<dbReference type="GeneID" id="37046505"/>
<dbReference type="InParanoid" id="A0A316YYL7"/>
<keyword evidence="2" id="KW-1133">Transmembrane helix</keyword>
<feature type="region of interest" description="Disordered" evidence="1">
    <location>
        <begin position="317"/>
        <end position="526"/>
    </location>
</feature>
<organism evidence="3 4">
    <name type="scientific">Acaromyces ingoldii</name>
    <dbReference type="NCBI Taxonomy" id="215250"/>
    <lineage>
        <taxon>Eukaryota</taxon>
        <taxon>Fungi</taxon>
        <taxon>Dikarya</taxon>
        <taxon>Basidiomycota</taxon>
        <taxon>Ustilaginomycotina</taxon>
        <taxon>Exobasidiomycetes</taxon>
        <taxon>Exobasidiales</taxon>
        <taxon>Cryptobasidiaceae</taxon>
        <taxon>Acaromyces</taxon>
    </lineage>
</organism>
<keyword evidence="4" id="KW-1185">Reference proteome</keyword>
<dbReference type="OrthoDB" id="3366405at2759"/>
<feature type="region of interest" description="Disordered" evidence="1">
    <location>
        <begin position="1"/>
        <end position="186"/>
    </location>
</feature>
<dbReference type="RefSeq" id="XP_025380133.1">
    <property type="nucleotide sequence ID" value="XM_025524589.1"/>
</dbReference>